<feature type="domain" description="HTH arsR-type" evidence="1">
    <location>
        <begin position="17"/>
        <end position="68"/>
    </location>
</feature>
<dbReference type="GO" id="GO:0003700">
    <property type="term" value="F:DNA-binding transcription factor activity"/>
    <property type="evidence" value="ECO:0007669"/>
    <property type="project" value="InterPro"/>
</dbReference>
<proteinExistence type="predicted"/>
<sequence length="232" mass="26322">MIKSAEVRIVKGQLMQQTRQHILEILRERGEATVDELVKALHTRIRHHITSVTVRHHLDILRSEDLVSEPKVRRSGAPGRPQYVYSLTEKARRQFPNNYHHLIDHLFQQLKARLTASEVNVILEGVADQMAAEAELPPLDEIPMSARLDHIVNYLNAHGYEASWESAPEGYILRTCNCPYHHLTDEHGELCGMDMRLISALLGVVPRNLGRIAEADESCAYLIPAPQQSLHS</sequence>
<accession>A0A2M8PHQ8</accession>
<comment type="caution">
    <text evidence="2">The sequence shown here is derived from an EMBL/GenBank/DDBJ whole genome shotgun (WGS) entry which is preliminary data.</text>
</comment>
<dbReference type="Gene3D" id="1.10.10.10">
    <property type="entry name" value="Winged helix-like DNA-binding domain superfamily/Winged helix DNA-binding domain"/>
    <property type="match status" value="1"/>
</dbReference>
<dbReference type="AlphaFoldDB" id="A0A2M8PHQ8"/>
<protein>
    <recommendedName>
        <fullName evidence="1">HTH arsR-type domain-containing protein</fullName>
    </recommendedName>
</protein>
<reference evidence="2 3" key="1">
    <citation type="submission" date="2017-11" db="EMBL/GenBank/DDBJ databases">
        <title>Evolution of Phototrophy in the Chloroflexi Phylum Driven by Horizontal Gene Transfer.</title>
        <authorList>
            <person name="Ward L.M."/>
            <person name="Hemp J."/>
            <person name="Shih P.M."/>
            <person name="Mcglynn S.E."/>
            <person name="Fischer W."/>
        </authorList>
    </citation>
    <scope>NUCLEOTIDE SEQUENCE [LARGE SCALE GENOMIC DNA]</scope>
    <source>
        <strain evidence="2">JP3_13</strain>
    </source>
</reference>
<dbReference type="Pfam" id="PF01022">
    <property type="entry name" value="HTH_5"/>
    <property type="match status" value="1"/>
</dbReference>
<dbReference type="InterPro" id="IPR036390">
    <property type="entry name" value="WH_DNA-bd_sf"/>
</dbReference>
<dbReference type="EMBL" id="PGTM01000016">
    <property type="protein sequence ID" value="PJF37061.1"/>
    <property type="molecule type" value="Genomic_DNA"/>
</dbReference>
<dbReference type="SUPFAM" id="SSF46785">
    <property type="entry name" value="Winged helix' DNA-binding domain"/>
    <property type="match status" value="1"/>
</dbReference>
<evidence type="ECO:0000259" key="1">
    <source>
        <dbReference type="Pfam" id="PF01022"/>
    </source>
</evidence>
<evidence type="ECO:0000313" key="2">
    <source>
        <dbReference type="EMBL" id="PJF37061.1"/>
    </source>
</evidence>
<dbReference type="InterPro" id="IPR036388">
    <property type="entry name" value="WH-like_DNA-bd_sf"/>
</dbReference>
<dbReference type="CDD" id="cd00090">
    <property type="entry name" value="HTH_ARSR"/>
    <property type="match status" value="1"/>
</dbReference>
<organism evidence="2 3">
    <name type="scientific">Candidatus Thermofonsia Clade 1 bacterium</name>
    <dbReference type="NCBI Taxonomy" id="2364210"/>
    <lineage>
        <taxon>Bacteria</taxon>
        <taxon>Bacillati</taxon>
        <taxon>Chloroflexota</taxon>
        <taxon>Candidatus Thermofontia</taxon>
        <taxon>Candidatus Thermofonsia Clade 1</taxon>
    </lineage>
</organism>
<dbReference type="InterPro" id="IPR001845">
    <property type="entry name" value="HTH_ArsR_DNA-bd_dom"/>
</dbReference>
<name>A0A2M8PHQ8_9CHLR</name>
<gene>
    <name evidence="2" type="ORF">CUN49_02165</name>
</gene>
<evidence type="ECO:0000313" key="3">
    <source>
        <dbReference type="Proteomes" id="UP000229681"/>
    </source>
</evidence>
<dbReference type="Proteomes" id="UP000229681">
    <property type="component" value="Unassembled WGS sequence"/>
</dbReference>
<dbReference type="InterPro" id="IPR011991">
    <property type="entry name" value="ArsR-like_HTH"/>
</dbReference>